<feature type="domain" description="SGNH hydrolase-type esterase" evidence="2">
    <location>
        <begin position="45"/>
        <end position="287"/>
    </location>
</feature>
<proteinExistence type="predicted"/>
<dbReference type="Pfam" id="PF13472">
    <property type="entry name" value="Lipase_GDSL_2"/>
    <property type="match status" value="1"/>
</dbReference>
<dbReference type="KEGG" id="cyz:C3B44_08375"/>
<feature type="chain" id="PRO_5015726178" evidence="1">
    <location>
        <begin position="37"/>
        <end position="298"/>
    </location>
</feature>
<dbReference type="Proteomes" id="UP000244989">
    <property type="component" value="Unassembled WGS sequence"/>
</dbReference>
<name>A0A2U1T7Q4_9CORY</name>
<dbReference type="SUPFAM" id="SSF52266">
    <property type="entry name" value="SGNH hydrolase"/>
    <property type="match status" value="1"/>
</dbReference>
<organism evidence="3 4">
    <name type="scientific">Corynebacterium yudongzhengii</name>
    <dbReference type="NCBI Taxonomy" id="2080740"/>
    <lineage>
        <taxon>Bacteria</taxon>
        <taxon>Bacillati</taxon>
        <taxon>Actinomycetota</taxon>
        <taxon>Actinomycetes</taxon>
        <taxon>Mycobacteriales</taxon>
        <taxon>Corynebacteriaceae</taxon>
        <taxon>Corynebacterium</taxon>
    </lineage>
</organism>
<dbReference type="AlphaFoldDB" id="A0A2U1T7Q4"/>
<reference evidence="4" key="1">
    <citation type="submission" date="2018-04" db="EMBL/GenBank/DDBJ databases">
        <authorList>
            <person name="Liu S."/>
            <person name="Wang Z."/>
            <person name="Li J."/>
        </authorList>
    </citation>
    <scope>NUCLEOTIDE SEQUENCE [LARGE SCALE GENOMIC DNA]</scope>
    <source>
        <strain evidence="4">2189</strain>
    </source>
</reference>
<feature type="signal peptide" evidence="1">
    <location>
        <begin position="1"/>
        <end position="36"/>
    </location>
</feature>
<sequence length="298" mass="31544">MERGLTTVPLKTKIAAMATALTAAFTGVGMSTTAEAAENGNVVVVGDSFTANPDEVRNAVRGSALVQSSSVTNAWINNYPQNGGCLQAPDNWPRLLSQNTGVPVSDWSCTAQTSLGAVNRIDQAIKAGDIHPGTRAVVAAVGMNDFGPFGILDGNIPFDLNGIHYNLKDNIRTIADKVRAIAPNAKIIIPGQLSISTANFPHAICPINVIPNQPAGLPGNTVHFVEEQNRHNQYWAAQGAGATFIDIMESSKYHDTCASDQERYVAGAIDTTTPGRNMGLHPSRAGSEHIAQRVAEHL</sequence>
<dbReference type="EMBL" id="QEEZ01000006">
    <property type="protein sequence ID" value="PWC02013.1"/>
    <property type="molecule type" value="Genomic_DNA"/>
</dbReference>
<evidence type="ECO:0000313" key="3">
    <source>
        <dbReference type="EMBL" id="PWC02013.1"/>
    </source>
</evidence>
<keyword evidence="4" id="KW-1185">Reference proteome</keyword>
<comment type="caution">
    <text evidence="3">The sequence shown here is derived from an EMBL/GenBank/DDBJ whole genome shotgun (WGS) entry which is preliminary data.</text>
</comment>
<evidence type="ECO:0000313" key="4">
    <source>
        <dbReference type="Proteomes" id="UP000244989"/>
    </source>
</evidence>
<protein>
    <submittedName>
        <fullName evidence="3">Esterase</fullName>
    </submittedName>
</protein>
<dbReference type="Gene3D" id="3.40.50.1110">
    <property type="entry name" value="SGNH hydrolase"/>
    <property type="match status" value="1"/>
</dbReference>
<evidence type="ECO:0000256" key="1">
    <source>
        <dbReference type="SAM" id="SignalP"/>
    </source>
</evidence>
<dbReference type="InterPro" id="IPR036514">
    <property type="entry name" value="SGNH_hydro_sf"/>
</dbReference>
<gene>
    <name evidence="3" type="ORF">DF222_04000</name>
</gene>
<dbReference type="InterPro" id="IPR013830">
    <property type="entry name" value="SGNH_hydro"/>
</dbReference>
<evidence type="ECO:0000259" key="2">
    <source>
        <dbReference type="Pfam" id="PF13472"/>
    </source>
</evidence>
<keyword evidence="1" id="KW-0732">Signal</keyword>
<accession>A0A2U1T7Q4</accession>